<accession>A0A5R8KCZ0</accession>
<evidence type="ECO:0000313" key="2">
    <source>
        <dbReference type="Proteomes" id="UP000306196"/>
    </source>
</evidence>
<gene>
    <name evidence="1" type="ORF">FEM03_17610</name>
</gene>
<sequence length="112" mass="11944">MEVARGECGGGNACEESNRKRVLAARVFLTGSESGGWWAVEVGGDSDKEANESLKVWGRLTEAEFLPVYRGLDADLLKRAGAMLGLKIGKPAPANMKSLHKAAHRFAVNTAS</sequence>
<dbReference type="EMBL" id="VAUV01000013">
    <property type="protein sequence ID" value="TLD69459.1"/>
    <property type="molecule type" value="Genomic_DNA"/>
</dbReference>
<keyword evidence="2" id="KW-1185">Reference proteome</keyword>
<comment type="caution">
    <text evidence="1">The sequence shown here is derived from an EMBL/GenBank/DDBJ whole genome shotgun (WGS) entry which is preliminary data.</text>
</comment>
<name>A0A5R8KCZ0_9BACT</name>
<reference evidence="1 2" key="1">
    <citation type="submission" date="2019-05" db="EMBL/GenBank/DDBJ databases">
        <title>Verrucobacter flavum gen. nov., sp. nov. a new member of the family Verrucomicrobiaceae.</title>
        <authorList>
            <person name="Szuroczki S."/>
            <person name="Abbaszade G."/>
            <person name="Szabo A."/>
            <person name="Felfoldi T."/>
            <person name="Schumann P."/>
            <person name="Boka K."/>
            <person name="Keki Z."/>
            <person name="Toumi M."/>
            <person name="Toth E."/>
        </authorList>
    </citation>
    <scope>NUCLEOTIDE SEQUENCE [LARGE SCALE GENOMIC DNA]</scope>
    <source>
        <strain evidence="1 2">MG-N-17</strain>
    </source>
</reference>
<proteinExistence type="predicted"/>
<dbReference type="AlphaFoldDB" id="A0A5R8KCZ0"/>
<dbReference type="Proteomes" id="UP000306196">
    <property type="component" value="Unassembled WGS sequence"/>
</dbReference>
<evidence type="ECO:0000313" key="1">
    <source>
        <dbReference type="EMBL" id="TLD69459.1"/>
    </source>
</evidence>
<protein>
    <submittedName>
        <fullName evidence="1">Uncharacterized protein</fullName>
    </submittedName>
</protein>
<organism evidence="1 2">
    <name type="scientific">Phragmitibacter flavus</name>
    <dbReference type="NCBI Taxonomy" id="2576071"/>
    <lineage>
        <taxon>Bacteria</taxon>
        <taxon>Pseudomonadati</taxon>
        <taxon>Verrucomicrobiota</taxon>
        <taxon>Verrucomicrobiia</taxon>
        <taxon>Verrucomicrobiales</taxon>
        <taxon>Verrucomicrobiaceae</taxon>
        <taxon>Phragmitibacter</taxon>
    </lineage>
</organism>